<protein>
    <submittedName>
        <fullName evidence="3">Ovule protein</fullName>
    </submittedName>
</protein>
<dbReference type="AlphaFoldDB" id="A0A158R4Z8"/>
<dbReference type="Proteomes" id="UP000046393">
    <property type="component" value="Unplaced"/>
</dbReference>
<dbReference type="WBParaSite" id="SMUV_0000500901-mRNA-1">
    <property type="protein sequence ID" value="SMUV_0000500901-mRNA-1"/>
    <property type="gene ID" value="SMUV_0000500901"/>
</dbReference>
<feature type="region of interest" description="Disordered" evidence="1">
    <location>
        <begin position="1"/>
        <end position="31"/>
    </location>
</feature>
<keyword evidence="2" id="KW-1185">Reference proteome</keyword>
<accession>A0A158R4Z8</accession>
<evidence type="ECO:0000256" key="1">
    <source>
        <dbReference type="SAM" id="MobiDB-lite"/>
    </source>
</evidence>
<organism evidence="2 3">
    <name type="scientific">Syphacia muris</name>
    <dbReference type="NCBI Taxonomy" id="451379"/>
    <lineage>
        <taxon>Eukaryota</taxon>
        <taxon>Metazoa</taxon>
        <taxon>Ecdysozoa</taxon>
        <taxon>Nematoda</taxon>
        <taxon>Chromadorea</taxon>
        <taxon>Rhabditida</taxon>
        <taxon>Spirurina</taxon>
        <taxon>Oxyuridomorpha</taxon>
        <taxon>Oxyuroidea</taxon>
        <taxon>Oxyuridae</taxon>
        <taxon>Syphacia</taxon>
    </lineage>
</organism>
<reference evidence="3" key="1">
    <citation type="submission" date="2016-04" db="UniProtKB">
        <authorList>
            <consortium name="WormBaseParasite"/>
        </authorList>
    </citation>
    <scope>IDENTIFICATION</scope>
</reference>
<name>A0A158R4Z8_9BILA</name>
<proteinExistence type="predicted"/>
<sequence>MWGPGDKDSSNWLVVNKKPTTSSTNFDSRHRQSLRTQWTSYIPFNQRNKTSHERSKSKKDFSVTLDRSSLKSSFSKIVGQQQFEEPKASSGSTCSTLNVSDVAESEFKPVVFTNRKRWIVTTDLKGRS</sequence>
<evidence type="ECO:0000313" key="2">
    <source>
        <dbReference type="Proteomes" id="UP000046393"/>
    </source>
</evidence>
<evidence type="ECO:0000313" key="3">
    <source>
        <dbReference type="WBParaSite" id="SMUV_0000500901-mRNA-1"/>
    </source>
</evidence>
<feature type="compositionally biased region" description="Polar residues" evidence="1">
    <location>
        <begin position="10"/>
        <end position="26"/>
    </location>
</feature>